<proteinExistence type="predicted"/>
<dbReference type="InterPro" id="IPR049254">
    <property type="entry name" value="Phage_tail_terminator"/>
</dbReference>
<evidence type="ECO:0000313" key="1">
    <source>
        <dbReference type="EMBL" id="CAI3680731.1"/>
    </source>
</evidence>
<protein>
    <submittedName>
        <fullName evidence="1">Uncharacterized protein</fullName>
    </submittedName>
</protein>
<evidence type="ECO:0000313" key="2">
    <source>
        <dbReference type="Proteomes" id="UP001189143"/>
    </source>
</evidence>
<dbReference type="AlphaFoldDB" id="A0AAD1YL42"/>
<dbReference type="Proteomes" id="UP001189143">
    <property type="component" value="Unassembled WGS sequence"/>
</dbReference>
<sequence length="151" mass="17739">MIQYVDLLYSVSKTLKENYPKAKVRVNKKKSETEIENGLFYVIVSPLESKTAFNRREKLLNIYIEYIEEVKTQESSLKAQQELEELFDEYIEVSGRCLPINNKRLVDNYDNITLQMTLKYYDSKGEKPQETPDATYTALMKLLHLRVNAED</sequence>
<accession>A0AAD1YL42</accession>
<comment type="caution">
    <text evidence="1">The sequence shown here is derived from an EMBL/GenBank/DDBJ whole genome shotgun (WGS) entry which is preliminary data.</text>
</comment>
<reference evidence="1" key="1">
    <citation type="submission" date="2022-10" db="EMBL/GenBank/DDBJ databases">
        <authorList>
            <person name="Aires J."/>
            <person name="Mesa V."/>
        </authorList>
    </citation>
    <scope>NUCLEOTIDE SEQUENCE</scope>
    <source>
        <strain evidence="1">Clostridium neonatale JD116</strain>
    </source>
</reference>
<organism evidence="1 2">
    <name type="scientific">Clostridium neonatale</name>
    <dbReference type="NCBI Taxonomy" id="137838"/>
    <lineage>
        <taxon>Bacteria</taxon>
        <taxon>Bacillati</taxon>
        <taxon>Bacillota</taxon>
        <taxon>Clostridia</taxon>
        <taxon>Eubacteriales</taxon>
        <taxon>Clostridiaceae</taxon>
        <taxon>Clostridium</taxon>
    </lineage>
</organism>
<dbReference type="EMBL" id="CAMTCP010000276">
    <property type="protein sequence ID" value="CAI3680731.1"/>
    <property type="molecule type" value="Genomic_DNA"/>
</dbReference>
<name>A0AAD1YL42_9CLOT</name>
<dbReference type="Pfam" id="PF20765">
    <property type="entry name" value="Phage_tail_terminator_8"/>
    <property type="match status" value="1"/>
</dbReference>
<gene>
    <name evidence="1" type="ORF">CNEO2_750021</name>
</gene>
<dbReference type="RefSeq" id="WP_230141446.1">
    <property type="nucleotide sequence ID" value="NZ_CAKJVF010000167.1"/>
</dbReference>